<feature type="region of interest" description="Disordered" evidence="1">
    <location>
        <begin position="25"/>
        <end position="50"/>
    </location>
</feature>
<reference evidence="2" key="1">
    <citation type="journal article" date="2020" name="BMC Genomics">
        <title>Correction to: Identification and distribution of gene clusters required for synthesis of sphingolipid metabolism inhibitors in diverse species of the filamentous fungus Fusarium.</title>
        <authorList>
            <person name="Kim H.S."/>
            <person name="Lohmar J.M."/>
            <person name="Busman M."/>
            <person name="Brown D.W."/>
            <person name="Naumann T.A."/>
            <person name="Divon H.H."/>
            <person name="Lysoe E."/>
            <person name="Uhlig S."/>
            <person name="Proctor R.H."/>
        </authorList>
    </citation>
    <scope>NUCLEOTIDE SEQUENCE</scope>
    <source>
        <strain evidence="2">NRRL 20472</strain>
    </source>
</reference>
<accession>A0A8H4TL31</accession>
<evidence type="ECO:0000313" key="2">
    <source>
        <dbReference type="EMBL" id="KAF4960043.1"/>
    </source>
</evidence>
<sequence length="594" mass="65099">MRSAAQCSSGETPCPRCLRLGLSCTRDRPAPARGRPRKNQAKAPNGRRASIPVSVSTTAILSSDPGDQAPSGPLDSVTDFLLASVDLPISRSLAGSLLDRVLDVAHCVGILSAFRRQHHQQLGRQDSQAISYTDREDELSFVASRSILCALLACGATFLQGEFPETLSEDCRIYALSDIPILTWKSRDVSRSDAYCLFLLSNLGYLQKDTTEMAARWAMLSEMLAFTALQSVVQPVSSSGPIELDRRINSLVALNAEMQKILYNRPSPDQKLDAEYLASWSYTSQDNEAALQIPTVPDTEWHQSGPCSQNNTPSAGPLGQGFFDLFLPLQKYLRAAMANPRQDNLSQSHVADGLEAYFFVFPTSIMEFVDVSLPWQLEAMVWFHGIYLLLTCGPDFVDVMVDSNLANRAAFPHAVDHAILLGEILPFLLKTESTVLQVMPLTIFFMALSAAVHVGVLQCFFNGVAAPQMLLESATRHKDILDVILKAGKTCDHPSIQSVMTALSSVLSSQSDGSTVEVEQVLSYLEELQYYRWTPGGRGLLPLDQVSAQGLLQSSLACFNSDPLILELSPDLQTVLNPSFRINKPGTFDLSILY</sequence>
<keyword evidence="3" id="KW-1185">Reference proteome</keyword>
<reference evidence="2" key="2">
    <citation type="submission" date="2020-05" db="EMBL/GenBank/DDBJ databases">
        <authorList>
            <person name="Kim H.-S."/>
            <person name="Proctor R.H."/>
            <person name="Brown D.W."/>
        </authorList>
    </citation>
    <scope>NUCLEOTIDE SEQUENCE</scope>
    <source>
        <strain evidence="2">NRRL 20472</strain>
    </source>
</reference>
<dbReference type="Proteomes" id="UP000622797">
    <property type="component" value="Unassembled WGS sequence"/>
</dbReference>
<gene>
    <name evidence="2" type="ORF">FSARC_10574</name>
</gene>
<dbReference type="EMBL" id="JABEXW010000647">
    <property type="protein sequence ID" value="KAF4960043.1"/>
    <property type="molecule type" value="Genomic_DNA"/>
</dbReference>
<dbReference type="AlphaFoldDB" id="A0A8H4TL31"/>
<evidence type="ECO:0008006" key="4">
    <source>
        <dbReference type="Google" id="ProtNLM"/>
    </source>
</evidence>
<organism evidence="2 3">
    <name type="scientific">Fusarium sarcochroum</name>
    <dbReference type="NCBI Taxonomy" id="1208366"/>
    <lineage>
        <taxon>Eukaryota</taxon>
        <taxon>Fungi</taxon>
        <taxon>Dikarya</taxon>
        <taxon>Ascomycota</taxon>
        <taxon>Pezizomycotina</taxon>
        <taxon>Sordariomycetes</taxon>
        <taxon>Hypocreomycetidae</taxon>
        <taxon>Hypocreales</taxon>
        <taxon>Nectriaceae</taxon>
        <taxon>Fusarium</taxon>
        <taxon>Fusarium lateritium species complex</taxon>
    </lineage>
</organism>
<proteinExistence type="predicted"/>
<dbReference type="OrthoDB" id="4345476at2759"/>
<name>A0A8H4TL31_9HYPO</name>
<comment type="caution">
    <text evidence="2">The sequence shown here is derived from an EMBL/GenBank/DDBJ whole genome shotgun (WGS) entry which is preliminary data.</text>
</comment>
<protein>
    <recommendedName>
        <fullName evidence="4">Zn(2)-C6 fungal-type domain-containing protein</fullName>
    </recommendedName>
</protein>
<evidence type="ECO:0000313" key="3">
    <source>
        <dbReference type="Proteomes" id="UP000622797"/>
    </source>
</evidence>
<evidence type="ECO:0000256" key="1">
    <source>
        <dbReference type="SAM" id="MobiDB-lite"/>
    </source>
</evidence>